<keyword evidence="2" id="KW-1185">Reference proteome</keyword>
<dbReference type="AlphaFoldDB" id="A0A9K3N3G3"/>
<dbReference type="Gramene" id="mRNA:HanXRQr2_Chr10g0426641">
    <property type="protein sequence ID" value="CDS:HanXRQr2_Chr10g0426641.1"/>
    <property type="gene ID" value="HanXRQr2_Chr10g0426641"/>
</dbReference>
<comment type="caution">
    <text evidence="1">The sequence shown here is derived from an EMBL/GenBank/DDBJ whole genome shotgun (WGS) entry which is preliminary data.</text>
</comment>
<name>A0A9K3N3G3_HELAN</name>
<evidence type="ECO:0000313" key="2">
    <source>
        <dbReference type="Proteomes" id="UP000215914"/>
    </source>
</evidence>
<sequence>MAGISPTSSIPQLQNCWIIVSVTSAFIFQVTSPSYFTPNFERPSPLRVD</sequence>
<reference evidence="1" key="2">
    <citation type="submission" date="2020-06" db="EMBL/GenBank/DDBJ databases">
        <title>Helianthus annuus Genome sequencing and assembly Release 2.</title>
        <authorList>
            <person name="Gouzy J."/>
            <person name="Langlade N."/>
            <person name="Munos S."/>
        </authorList>
    </citation>
    <scope>NUCLEOTIDE SEQUENCE</scope>
    <source>
        <tissue evidence="1">Leaves</tissue>
    </source>
</reference>
<gene>
    <name evidence="1" type="ORF">HanXRQr2_Chr10g0426641</name>
</gene>
<evidence type="ECO:0000313" key="1">
    <source>
        <dbReference type="EMBL" id="KAF5785270.1"/>
    </source>
</evidence>
<accession>A0A9K3N3G3</accession>
<protein>
    <submittedName>
        <fullName evidence="1">Uncharacterized protein</fullName>
    </submittedName>
</protein>
<proteinExistence type="predicted"/>
<dbReference type="Proteomes" id="UP000215914">
    <property type="component" value="Unassembled WGS sequence"/>
</dbReference>
<dbReference type="EMBL" id="MNCJ02000325">
    <property type="protein sequence ID" value="KAF5785270.1"/>
    <property type="molecule type" value="Genomic_DNA"/>
</dbReference>
<organism evidence="1 2">
    <name type="scientific">Helianthus annuus</name>
    <name type="common">Common sunflower</name>
    <dbReference type="NCBI Taxonomy" id="4232"/>
    <lineage>
        <taxon>Eukaryota</taxon>
        <taxon>Viridiplantae</taxon>
        <taxon>Streptophyta</taxon>
        <taxon>Embryophyta</taxon>
        <taxon>Tracheophyta</taxon>
        <taxon>Spermatophyta</taxon>
        <taxon>Magnoliopsida</taxon>
        <taxon>eudicotyledons</taxon>
        <taxon>Gunneridae</taxon>
        <taxon>Pentapetalae</taxon>
        <taxon>asterids</taxon>
        <taxon>campanulids</taxon>
        <taxon>Asterales</taxon>
        <taxon>Asteraceae</taxon>
        <taxon>Asteroideae</taxon>
        <taxon>Heliantheae alliance</taxon>
        <taxon>Heliantheae</taxon>
        <taxon>Helianthus</taxon>
    </lineage>
</organism>
<reference evidence="1" key="1">
    <citation type="journal article" date="2017" name="Nature">
        <title>The sunflower genome provides insights into oil metabolism, flowering and Asterid evolution.</title>
        <authorList>
            <person name="Badouin H."/>
            <person name="Gouzy J."/>
            <person name="Grassa C.J."/>
            <person name="Murat F."/>
            <person name="Staton S.E."/>
            <person name="Cottret L."/>
            <person name="Lelandais-Briere C."/>
            <person name="Owens G.L."/>
            <person name="Carrere S."/>
            <person name="Mayjonade B."/>
            <person name="Legrand L."/>
            <person name="Gill N."/>
            <person name="Kane N.C."/>
            <person name="Bowers J.E."/>
            <person name="Hubner S."/>
            <person name="Bellec A."/>
            <person name="Berard A."/>
            <person name="Berges H."/>
            <person name="Blanchet N."/>
            <person name="Boniface M.C."/>
            <person name="Brunel D."/>
            <person name="Catrice O."/>
            <person name="Chaidir N."/>
            <person name="Claudel C."/>
            <person name="Donnadieu C."/>
            <person name="Faraut T."/>
            <person name="Fievet G."/>
            <person name="Helmstetter N."/>
            <person name="King M."/>
            <person name="Knapp S.J."/>
            <person name="Lai Z."/>
            <person name="Le Paslier M.C."/>
            <person name="Lippi Y."/>
            <person name="Lorenzon L."/>
            <person name="Mandel J.R."/>
            <person name="Marage G."/>
            <person name="Marchand G."/>
            <person name="Marquand E."/>
            <person name="Bret-Mestries E."/>
            <person name="Morien E."/>
            <person name="Nambeesan S."/>
            <person name="Nguyen T."/>
            <person name="Pegot-Espagnet P."/>
            <person name="Pouilly N."/>
            <person name="Raftis F."/>
            <person name="Sallet E."/>
            <person name="Schiex T."/>
            <person name="Thomas J."/>
            <person name="Vandecasteele C."/>
            <person name="Vares D."/>
            <person name="Vear F."/>
            <person name="Vautrin S."/>
            <person name="Crespi M."/>
            <person name="Mangin B."/>
            <person name="Burke J.M."/>
            <person name="Salse J."/>
            <person name="Munos S."/>
            <person name="Vincourt P."/>
            <person name="Rieseberg L.H."/>
            <person name="Langlade N.B."/>
        </authorList>
    </citation>
    <scope>NUCLEOTIDE SEQUENCE</scope>
    <source>
        <tissue evidence="1">Leaves</tissue>
    </source>
</reference>